<dbReference type="InterPro" id="IPR036513">
    <property type="entry name" value="STAS_dom_sf"/>
</dbReference>
<dbReference type="InterPro" id="IPR003658">
    <property type="entry name" value="Anti-sigma_ant"/>
</dbReference>
<dbReference type="InterPro" id="IPR002645">
    <property type="entry name" value="STAS_dom"/>
</dbReference>
<evidence type="ECO:0000259" key="7">
    <source>
        <dbReference type="PROSITE" id="PS50801"/>
    </source>
</evidence>
<sequence>MDIELRQVRNTLIVRVEGELDMLVADKMRSDIDKKMDNNEIKNLILNMEKVSFIDSSGLGVILGRYKKISSKNGRMFIVGARPQVEKILYFSGINKLVSMYGNEQDVINLQGR</sequence>
<keyword evidence="5" id="KW-0749">Sporulation</keyword>
<feature type="domain" description="STAS" evidence="7">
    <location>
        <begin position="1"/>
        <end position="111"/>
    </location>
</feature>
<dbReference type="AlphaFoldDB" id="A0A0W8E844"/>
<evidence type="ECO:0000256" key="1">
    <source>
        <dbReference type="ARBA" id="ARBA00001976"/>
    </source>
</evidence>
<protein>
    <recommendedName>
        <fullName evidence="3">Anti-sigma F factor antagonist</fullName>
    </recommendedName>
    <alternativeName>
        <fullName evidence="6">Stage II sporulation protein AA</fullName>
    </alternativeName>
</protein>
<comment type="function">
    <text evidence="1">In the phosphorylated form it could act as an anti-anti-sigma factor that counteracts SpoIIAB and thus releases sigma f from inhibition.</text>
</comment>
<evidence type="ECO:0000256" key="3">
    <source>
        <dbReference type="ARBA" id="ARBA00020784"/>
    </source>
</evidence>
<dbReference type="GO" id="GO:0030435">
    <property type="term" value="P:sporulation resulting in formation of a cellular spore"/>
    <property type="evidence" value="ECO:0007669"/>
    <property type="project" value="UniProtKB-KW"/>
</dbReference>
<dbReference type="CDD" id="cd07043">
    <property type="entry name" value="STAS_anti-anti-sigma_factors"/>
    <property type="match status" value="1"/>
</dbReference>
<dbReference type="Pfam" id="PF01740">
    <property type="entry name" value="STAS"/>
    <property type="match status" value="1"/>
</dbReference>
<accession>A0A0W8E844</accession>
<gene>
    <name evidence="8" type="ORF">ASZ90_017907</name>
</gene>
<dbReference type="PROSITE" id="PS50801">
    <property type="entry name" value="STAS"/>
    <property type="match status" value="1"/>
</dbReference>
<organism evidence="8">
    <name type="scientific">hydrocarbon metagenome</name>
    <dbReference type="NCBI Taxonomy" id="938273"/>
    <lineage>
        <taxon>unclassified sequences</taxon>
        <taxon>metagenomes</taxon>
        <taxon>ecological metagenomes</taxon>
    </lineage>
</organism>
<evidence type="ECO:0000256" key="2">
    <source>
        <dbReference type="ARBA" id="ARBA00009013"/>
    </source>
</evidence>
<dbReference type="NCBIfam" id="TIGR00377">
    <property type="entry name" value="ant_ant_sig"/>
    <property type="match status" value="1"/>
</dbReference>
<comment type="caution">
    <text evidence="8">The sequence shown here is derived from an EMBL/GenBank/DDBJ whole genome shotgun (WGS) entry which is preliminary data.</text>
</comment>
<dbReference type="GO" id="GO:0045152">
    <property type="term" value="F:antisigma factor binding"/>
    <property type="evidence" value="ECO:0007669"/>
    <property type="project" value="InterPro"/>
</dbReference>
<evidence type="ECO:0000256" key="5">
    <source>
        <dbReference type="ARBA" id="ARBA00022969"/>
    </source>
</evidence>
<dbReference type="EMBL" id="LNQE01001842">
    <property type="protein sequence ID" value="KUG04768.1"/>
    <property type="molecule type" value="Genomic_DNA"/>
</dbReference>
<comment type="similarity">
    <text evidence="2">Belongs to the anti-sigma-factor antagonist family.</text>
</comment>
<reference evidence="8" key="1">
    <citation type="journal article" date="2015" name="Proc. Natl. Acad. Sci. U.S.A.">
        <title>Networks of energetic and metabolic interactions define dynamics in microbial communities.</title>
        <authorList>
            <person name="Embree M."/>
            <person name="Liu J.K."/>
            <person name="Al-Bassam M.M."/>
            <person name="Zengler K."/>
        </authorList>
    </citation>
    <scope>NUCLEOTIDE SEQUENCE</scope>
</reference>
<dbReference type="InterPro" id="IPR014237">
    <property type="entry name" value="Anti-sigma_F_ant"/>
</dbReference>
<dbReference type="PANTHER" id="PTHR33495">
    <property type="entry name" value="ANTI-SIGMA FACTOR ANTAGONIST TM_1081-RELATED-RELATED"/>
    <property type="match status" value="1"/>
</dbReference>
<evidence type="ECO:0000256" key="6">
    <source>
        <dbReference type="ARBA" id="ARBA00031453"/>
    </source>
</evidence>
<dbReference type="GO" id="GO:0043856">
    <property type="term" value="F:anti-sigma factor antagonist activity"/>
    <property type="evidence" value="ECO:0007669"/>
    <property type="project" value="InterPro"/>
</dbReference>
<keyword evidence="4" id="KW-0597">Phosphoprotein</keyword>
<evidence type="ECO:0000256" key="4">
    <source>
        <dbReference type="ARBA" id="ARBA00022553"/>
    </source>
</evidence>
<dbReference type="Gene3D" id="3.30.750.24">
    <property type="entry name" value="STAS domain"/>
    <property type="match status" value="1"/>
</dbReference>
<dbReference type="SUPFAM" id="SSF52091">
    <property type="entry name" value="SpoIIaa-like"/>
    <property type="match status" value="1"/>
</dbReference>
<proteinExistence type="inferred from homology"/>
<dbReference type="NCBIfam" id="TIGR02886">
    <property type="entry name" value="spore_II_AA"/>
    <property type="match status" value="1"/>
</dbReference>
<evidence type="ECO:0000313" key="8">
    <source>
        <dbReference type="EMBL" id="KUG04768.1"/>
    </source>
</evidence>
<name>A0A0W8E844_9ZZZZ</name>
<dbReference type="PANTHER" id="PTHR33495:SF2">
    <property type="entry name" value="ANTI-SIGMA FACTOR ANTAGONIST TM_1081-RELATED"/>
    <property type="match status" value="1"/>
</dbReference>